<dbReference type="Pfam" id="PF21012">
    <property type="entry name" value="DUF6850"/>
    <property type="match status" value="1"/>
</dbReference>
<comment type="caution">
    <text evidence="3">The sequence shown here is derived from an EMBL/GenBank/DDBJ whole genome shotgun (WGS) entry which is preliminary data.</text>
</comment>
<organism evidence="3 4">
    <name type="scientific">Candidatus Caccoplasma merdipullorum</name>
    <dbReference type="NCBI Taxonomy" id="2840718"/>
    <lineage>
        <taxon>Bacteria</taxon>
        <taxon>Pseudomonadati</taxon>
        <taxon>Bacteroidota</taxon>
        <taxon>Bacteroidia</taxon>
        <taxon>Bacteroidales</taxon>
        <taxon>Bacteroidaceae</taxon>
        <taxon>Bacteroidaceae incertae sedis</taxon>
        <taxon>Candidatus Caccoplasma</taxon>
    </lineage>
</organism>
<name>A0A9D9E851_9BACT</name>
<evidence type="ECO:0000259" key="2">
    <source>
        <dbReference type="Pfam" id="PF21012"/>
    </source>
</evidence>
<dbReference type="InterPro" id="IPR049236">
    <property type="entry name" value="DUF6850"/>
</dbReference>
<dbReference type="Proteomes" id="UP000823636">
    <property type="component" value="Unassembled WGS sequence"/>
</dbReference>
<accession>A0A9D9E851</accession>
<feature type="domain" description="DUF6850" evidence="2">
    <location>
        <begin position="58"/>
        <end position="520"/>
    </location>
</feature>
<proteinExistence type="predicted"/>
<feature type="signal peptide" evidence="1">
    <location>
        <begin position="1"/>
        <end position="22"/>
    </location>
</feature>
<feature type="chain" id="PRO_5039106502" description="DUF6850 domain-containing protein" evidence="1">
    <location>
        <begin position="23"/>
        <end position="520"/>
    </location>
</feature>
<evidence type="ECO:0000256" key="1">
    <source>
        <dbReference type="SAM" id="SignalP"/>
    </source>
</evidence>
<sequence length="520" mass="58241">MQTLKRLLICTLCTASAVSLQAQQAATDTVMADIARYDDITYLGNIATGSDNPTYISDIPAEQYSKIGVSYGIGKGGFHNIDESGDTRGLHVSAYGFKKLEKVAFEGGISYYNGAEDERKWKTTLYLDEKNPFILADTVNSNYALEKFTIDGRFSWQVLPVMRFGINAYYEVGVNSDEQDPRAEVKGMRFKINPGFDFKLSDKIHLGLTGGVRIFSEGTAYTCAVTATTYRYLLMSGLGTYYQQAGNSYQRDTKGMQWDASLQLVWKRPAAGNYLQIGVGSNSEKNTDGGTTRQFLGGEFSSDFLFIKERFQYKKGRSVHNIELAGKLQKNEGVWYDQKSVTTGGNTYWEVMNSSVKHKESAAEGSIAYRFDRLDGSYPSWSAGVKATFRYSDTYNYPDKYNMQYFTILADAYCTKHIAIKRSFLSLTLGGRYNTSVTSSISVDGLELADKYTYPIYWYITAPYYDIYGRAETKIAIRAKKLSSYIGLYVEASTEQYVGDIATYSGTHFNKVEGGVNFSF</sequence>
<reference evidence="3" key="2">
    <citation type="journal article" date="2021" name="PeerJ">
        <title>Extensive microbial diversity within the chicken gut microbiome revealed by metagenomics and culture.</title>
        <authorList>
            <person name="Gilroy R."/>
            <person name="Ravi A."/>
            <person name="Getino M."/>
            <person name="Pursley I."/>
            <person name="Horton D.L."/>
            <person name="Alikhan N.F."/>
            <person name="Baker D."/>
            <person name="Gharbi K."/>
            <person name="Hall N."/>
            <person name="Watson M."/>
            <person name="Adriaenssens E.M."/>
            <person name="Foster-Nyarko E."/>
            <person name="Jarju S."/>
            <person name="Secka A."/>
            <person name="Antonio M."/>
            <person name="Oren A."/>
            <person name="Chaudhuri R.R."/>
            <person name="La Ragione R."/>
            <person name="Hildebrand F."/>
            <person name="Pallen M.J."/>
        </authorList>
    </citation>
    <scope>NUCLEOTIDE SEQUENCE</scope>
    <source>
        <strain evidence="3">G3-4614</strain>
    </source>
</reference>
<evidence type="ECO:0000313" key="3">
    <source>
        <dbReference type="EMBL" id="MBO8438824.1"/>
    </source>
</evidence>
<evidence type="ECO:0000313" key="4">
    <source>
        <dbReference type="Proteomes" id="UP000823636"/>
    </source>
</evidence>
<keyword evidence="1" id="KW-0732">Signal</keyword>
<dbReference type="AlphaFoldDB" id="A0A9D9E851"/>
<gene>
    <name evidence="3" type="ORF">IAC54_08020</name>
</gene>
<reference evidence="3" key="1">
    <citation type="submission" date="2020-10" db="EMBL/GenBank/DDBJ databases">
        <authorList>
            <person name="Gilroy R."/>
        </authorList>
    </citation>
    <scope>NUCLEOTIDE SEQUENCE</scope>
    <source>
        <strain evidence="3">G3-4614</strain>
    </source>
</reference>
<protein>
    <recommendedName>
        <fullName evidence="2">DUF6850 domain-containing protein</fullName>
    </recommendedName>
</protein>
<dbReference type="EMBL" id="JADIMW010000083">
    <property type="protein sequence ID" value="MBO8438824.1"/>
    <property type="molecule type" value="Genomic_DNA"/>
</dbReference>